<reference evidence="2 3" key="1">
    <citation type="submission" date="2020-10" db="EMBL/GenBank/DDBJ databases">
        <title>Janibacter indicus TT2 genome sequence.</title>
        <authorList>
            <person name="Lee K."/>
            <person name="Ganzorig M."/>
        </authorList>
    </citation>
    <scope>NUCLEOTIDE SEQUENCE [LARGE SCALE GENOMIC DNA]</scope>
    <source>
        <strain evidence="2 3">TT2</strain>
    </source>
</reference>
<dbReference type="AlphaFoldDB" id="A0A7L9IZ96"/>
<evidence type="ECO:0000256" key="1">
    <source>
        <dbReference type="SAM" id="MobiDB-lite"/>
    </source>
</evidence>
<organism evidence="2 3">
    <name type="scientific">Janibacter indicus</name>
    <dbReference type="NCBI Taxonomy" id="857417"/>
    <lineage>
        <taxon>Bacteria</taxon>
        <taxon>Bacillati</taxon>
        <taxon>Actinomycetota</taxon>
        <taxon>Actinomycetes</taxon>
        <taxon>Micrococcales</taxon>
        <taxon>Intrasporangiaceae</taxon>
        <taxon>Janibacter</taxon>
    </lineage>
</organism>
<gene>
    <name evidence="2" type="ORF">IGS73_14710</name>
</gene>
<accession>A0A7L9IZ96</accession>
<dbReference type="Proteomes" id="UP000593998">
    <property type="component" value="Chromosome"/>
</dbReference>
<name>A0A7L9IZ96_9MICO</name>
<protein>
    <submittedName>
        <fullName evidence="2">Uncharacterized protein</fullName>
    </submittedName>
</protein>
<dbReference type="EMBL" id="CP062789">
    <property type="protein sequence ID" value="QOK22322.1"/>
    <property type="molecule type" value="Genomic_DNA"/>
</dbReference>
<dbReference type="RefSeq" id="WP_192910835.1">
    <property type="nucleotide sequence ID" value="NZ_CP062789.1"/>
</dbReference>
<evidence type="ECO:0000313" key="2">
    <source>
        <dbReference type="EMBL" id="QOK22322.1"/>
    </source>
</evidence>
<feature type="region of interest" description="Disordered" evidence="1">
    <location>
        <begin position="34"/>
        <end position="53"/>
    </location>
</feature>
<evidence type="ECO:0000313" key="3">
    <source>
        <dbReference type="Proteomes" id="UP000593998"/>
    </source>
</evidence>
<sequence>MDGKQMLKDCGEMRGHVLAAMRGVDDLERILAGAAGQVDEPTSSSVAERGEGQ</sequence>
<proteinExistence type="predicted"/>